<feature type="transmembrane region" description="Helical" evidence="1">
    <location>
        <begin position="565"/>
        <end position="593"/>
    </location>
</feature>
<evidence type="ECO:0000313" key="3">
    <source>
        <dbReference type="EMBL" id="CAM75729.1"/>
    </source>
</evidence>
<evidence type="ECO:0000256" key="1">
    <source>
        <dbReference type="SAM" id="Phobius"/>
    </source>
</evidence>
<feature type="domain" description="EF-hand" evidence="2">
    <location>
        <begin position="48"/>
        <end position="83"/>
    </location>
</feature>
<keyword evidence="1" id="KW-0812">Transmembrane</keyword>
<proteinExistence type="predicted"/>
<evidence type="ECO:0000259" key="2">
    <source>
        <dbReference type="PROSITE" id="PS50222"/>
    </source>
</evidence>
<gene>
    <name evidence="3" type="ORF">MGR_0503</name>
</gene>
<organism evidence="3">
    <name type="scientific">Magnetospirillum gryphiswaldense</name>
    <dbReference type="NCBI Taxonomy" id="55518"/>
    <lineage>
        <taxon>Bacteria</taxon>
        <taxon>Pseudomonadati</taxon>
        <taxon>Pseudomonadota</taxon>
        <taxon>Alphaproteobacteria</taxon>
        <taxon>Rhodospirillales</taxon>
        <taxon>Rhodospirillaceae</taxon>
        <taxon>Magnetospirillum</taxon>
    </lineage>
</organism>
<reference evidence="3" key="1">
    <citation type="journal article" date="2007" name="J. Bacteriol.">
        <title>Comparative genome analysis of four magnetotactic bacteria reveals a complex set of group-specific genes implicated in magnetosome biomineralization and function.</title>
        <authorList>
            <person name="Richter M."/>
            <person name="Kube M."/>
            <person name="Bazylinski D.A."/>
            <person name="Lombardot T."/>
            <person name="Gloeckner F.O."/>
            <person name="Reinhardt R."/>
            <person name="Schueler D."/>
        </authorList>
    </citation>
    <scope>NUCLEOTIDE SEQUENCE</scope>
    <source>
        <strain evidence="3">MSR-1</strain>
    </source>
</reference>
<dbReference type="GO" id="GO:0005509">
    <property type="term" value="F:calcium ion binding"/>
    <property type="evidence" value="ECO:0007669"/>
    <property type="project" value="InterPro"/>
</dbReference>
<protein>
    <recommendedName>
        <fullName evidence="2">EF-hand domain-containing protein</fullName>
    </recommendedName>
</protein>
<sequence length="704" mass="76324">MTAPTAPHVWRFFRAGGFDQVRIETGADLLALDQLDQKLWVALACPTTGIEFDRRALELLDTDADGRIRANEILAAVRWLGQVLKHGDELVEPGSAVSLDSIDDTTEEGARVLASARRILANLGKADAMSIDLEDTRDTGRIFAQTRFNGDGIIPVEAADTPDLRAVITDIMTTMGAESDRSGQPGISQDKVDAFFAEIEAYSDWLGAGGDIAVAPEAGAALEAVRDKIDGFFLRCRMAVYSDAAALTVNPAVETFLPLTAAATSDALAALRPLPLAAVSPQADLPLLRGINPAWEAEITAFRRLVANDRLSLSENEWLEMKTRFAAHGQWLAKKPQTQVEKLGDERIRAMRFSDTKAALDALVAEDKALEGEANAIDAVERLVVYRTYLFRLVNNFVSFKEFYARQDRAVFQAGTLYLDGRSADLCLHVTDAAQHASLATLSRIYLVYCDCVRRGTAEKMTIMAGFTSGDSDQLMVGRNGVFYDRQGRDWDATITKLVEHPISMRQAFWSPYKQLGRFIGGQIEKLAAAKARATETNLQTKVAGQVLAPGAVPPPKENFDAGKFAGIFAALGLAVGAIGTAIASVVTGFLNLTWWQMPLALFGLIMAVSGPSMVIAYMKLRQRNLAPILDAAGWAVNARATVNIPFGGSLTAVAQLPAGAERSLVDPFAEKKRPWGEYFVLLALIAGGAVAAWRFGMFNRFMG</sequence>
<keyword evidence="1" id="KW-0472">Membrane</keyword>
<accession>A4TYM2</accession>
<feature type="transmembrane region" description="Helical" evidence="1">
    <location>
        <begin position="679"/>
        <end position="697"/>
    </location>
</feature>
<dbReference type="InterPro" id="IPR002048">
    <property type="entry name" value="EF_hand_dom"/>
</dbReference>
<dbReference type="AlphaFoldDB" id="A4TYM2"/>
<keyword evidence="1" id="KW-1133">Transmembrane helix</keyword>
<name>A4TYM2_9PROT</name>
<dbReference type="RefSeq" id="WP_106002482.1">
    <property type="nucleotide sequence ID" value="NZ_CP027527.1"/>
</dbReference>
<dbReference type="EMBL" id="CU459003">
    <property type="protein sequence ID" value="CAM75729.1"/>
    <property type="molecule type" value="Genomic_DNA"/>
</dbReference>
<dbReference type="PROSITE" id="PS50222">
    <property type="entry name" value="EF_HAND_2"/>
    <property type="match status" value="1"/>
</dbReference>
<feature type="transmembrane region" description="Helical" evidence="1">
    <location>
        <begin position="600"/>
        <end position="619"/>
    </location>
</feature>